<reference evidence="3" key="1">
    <citation type="submission" date="2023-03" db="EMBL/GenBank/DDBJ databases">
        <authorList>
            <person name="Julca I."/>
        </authorList>
    </citation>
    <scope>NUCLEOTIDE SEQUENCE</scope>
</reference>
<evidence type="ECO:0000313" key="3">
    <source>
        <dbReference type="EMBL" id="CAI9099370.1"/>
    </source>
</evidence>
<gene>
    <name evidence="3" type="ORF">OLC1_LOCUS9406</name>
</gene>
<sequence>MRDLLIQRFKFHPEDIELLTDKPGSLVMPTGANIIKSLNRMVDQAQPGDVLFFHYSGHGTLVDKSFLPFSKEEAIVPTDFNLITNVDFRHLVNMVPKGATFTILSDSCHSGGLIDKEKQQLVESSINHGAEHSSSITSSKNKGITLESVLQHLSSLTNINSTDVGTHLLEIFGAEASLRYRLPQIELDMFKPNQDEGILLSGCQTDETSADVVLQNGKAYGAFSNAVQQVLKENYEPLTNRELVSMARKVLMMHQFKQHPCLYCSDQNADAAFLN</sequence>
<dbReference type="GO" id="GO:0006508">
    <property type="term" value="P:proteolysis"/>
    <property type="evidence" value="ECO:0007669"/>
    <property type="project" value="InterPro"/>
</dbReference>
<dbReference type="Gene3D" id="3.40.50.12660">
    <property type="match status" value="2"/>
</dbReference>
<dbReference type="Proteomes" id="UP001161247">
    <property type="component" value="Chromosome 3"/>
</dbReference>
<evidence type="ECO:0000259" key="2">
    <source>
        <dbReference type="Pfam" id="PF00656"/>
    </source>
</evidence>
<protein>
    <submittedName>
        <fullName evidence="3">OLC1v1036177C1</fullName>
    </submittedName>
</protein>
<comment type="similarity">
    <text evidence="1">Belongs to the peptidase C14B family.</text>
</comment>
<dbReference type="GO" id="GO:0004197">
    <property type="term" value="F:cysteine-type endopeptidase activity"/>
    <property type="evidence" value="ECO:0007669"/>
    <property type="project" value="InterPro"/>
</dbReference>
<feature type="domain" description="Peptidase C14 caspase" evidence="2">
    <location>
        <begin position="2"/>
        <end position="267"/>
    </location>
</feature>
<dbReference type="PANTHER" id="PTHR48104:SF7">
    <property type="entry name" value="METACASPASE-9"/>
    <property type="match status" value="1"/>
</dbReference>
<dbReference type="InterPro" id="IPR011600">
    <property type="entry name" value="Pept_C14_caspase"/>
</dbReference>
<evidence type="ECO:0000313" key="4">
    <source>
        <dbReference type="Proteomes" id="UP001161247"/>
    </source>
</evidence>
<dbReference type="InterPro" id="IPR050452">
    <property type="entry name" value="Metacaspase"/>
</dbReference>
<dbReference type="AlphaFoldDB" id="A0AAV1CUS9"/>
<name>A0AAV1CUS9_OLDCO</name>
<dbReference type="PANTHER" id="PTHR48104">
    <property type="entry name" value="METACASPASE-4"/>
    <property type="match status" value="1"/>
</dbReference>
<organism evidence="3 4">
    <name type="scientific">Oldenlandia corymbosa var. corymbosa</name>
    <dbReference type="NCBI Taxonomy" id="529605"/>
    <lineage>
        <taxon>Eukaryota</taxon>
        <taxon>Viridiplantae</taxon>
        <taxon>Streptophyta</taxon>
        <taxon>Embryophyta</taxon>
        <taxon>Tracheophyta</taxon>
        <taxon>Spermatophyta</taxon>
        <taxon>Magnoliopsida</taxon>
        <taxon>eudicotyledons</taxon>
        <taxon>Gunneridae</taxon>
        <taxon>Pentapetalae</taxon>
        <taxon>asterids</taxon>
        <taxon>lamiids</taxon>
        <taxon>Gentianales</taxon>
        <taxon>Rubiaceae</taxon>
        <taxon>Rubioideae</taxon>
        <taxon>Spermacoceae</taxon>
        <taxon>Hedyotis-Oldenlandia complex</taxon>
        <taxon>Oldenlandia</taxon>
    </lineage>
</organism>
<dbReference type="EMBL" id="OX459120">
    <property type="protein sequence ID" value="CAI9099370.1"/>
    <property type="molecule type" value="Genomic_DNA"/>
</dbReference>
<evidence type="ECO:0000256" key="1">
    <source>
        <dbReference type="ARBA" id="ARBA00009005"/>
    </source>
</evidence>
<keyword evidence="4" id="KW-1185">Reference proteome</keyword>
<dbReference type="Pfam" id="PF00656">
    <property type="entry name" value="Peptidase_C14"/>
    <property type="match status" value="1"/>
</dbReference>
<accession>A0AAV1CUS9</accession>
<dbReference type="GO" id="GO:0005737">
    <property type="term" value="C:cytoplasm"/>
    <property type="evidence" value="ECO:0007669"/>
    <property type="project" value="TreeGrafter"/>
</dbReference>
<proteinExistence type="inferred from homology"/>